<keyword evidence="3" id="KW-0548">Nucleotidyltransferase</keyword>
<evidence type="ECO:0000256" key="10">
    <source>
        <dbReference type="SAM" id="MobiDB-lite"/>
    </source>
</evidence>
<dbReference type="FunFam" id="3.30.70.270:FF:000020">
    <property type="entry name" value="Transposon Tf2-6 polyprotein-like Protein"/>
    <property type="match status" value="1"/>
</dbReference>
<evidence type="ECO:0000256" key="4">
    <source>
        <dbReference type="ARBA" id="ARBA00022722"/>
    </source>
</evidence>
<keyword evidence="8" id="KW-0695">RNA-directed DNA polymerase</keyword>
<dbReference type="InterPro" id="IPR043502">
    <property type="entry name" value="DNA/RNA_pol_sf"/>
</dbReference>
<evidence type="ECO:0000259" key="11">
    <source>
        <dbReference type="PROSITE" id="PS50878"/>
    </source>
</evidence>
<keyword evidence="6" id="KW-0378">Hydrolase</keyword>
<dbReference type="Gene3D" id="3.30.420.10">
    <property type="entry name" value="Ribonuclease H-like superfamily/Ribonuclease H"/>
    <property type="match status" value="1"/>
</dbReference>
<dbReference type="GO" id="GO:0003723">
    <property type="term" value="F:RNA binding"/>
    <property type="evidence" value="ECO:0007669"/>
    <property type="project" value="UniProtKB-KW"/>
</dbReference>
<name>A0A8X7N3W3_9BASI</name>
<comment type="caution">
    <text evidence="13">The sequence shown here is derived from an EMBL/GenBank/DDBJ whole genome shotgun (WGS) entry which is preliminary data.</text>
</comment>
<dbReference type="PROSITE" id="PS50994">
    <property type="entry name" value="INTEGRASE"/>
    <property type="match status" value="1"/>
</dbReference>
<dbReference type="GO" id="GO:0004519">
    <property type="term" value="F:endonuclease activity"/>
    <property type="evidence" value="ECO:0007669"/>
    <property type="project" value="UniProtKB-KW"/>
</dbReference>
<evidence type="ECO:0000256" key="6">
    <source>
        <dbReference type="ARBA" id="ARBA00022801"/>
    </source>
</evidence>
<sequence length="1374" mass="150581">MFQTARRLPIDSASPPLAGPTRREGVVIALDTPASTGTGRAYQSHVPLTTQLSINDTTSQLSSSLLDTGASLSSIDADYLRQLGGTPSGTPMRVNGIGTAESLGWATITFFLPAHDSRGQPVFLECSLDFHVLPNFKPKLCLGLDFIESQGVQIDVKNDRATIGRYTISVSEKMPAPFAKSAEICTRAPCFLPANAATWVPVDVACLAPGLDYTIHPRLSVTADESVLLTGPVAVTSNSLRYLLLSNFGSSGIHLDRRTPVADADVAHIGDISETAAHSFTLGTPLPPGSIMSAVAQHGTTATPATPESESPAIPPDIFEEQPDDANTLARDAKTVLVDGHFKVGVDDSGEAPPALVDVLRQHSGAFALDGRPGLVAGEEMEIQLKPGATLHAEPPRKASPEKRAAMDAAIDQLLDWDVIEPSNSPVSFPVLMVRQRDKWRFCVDYRQLNEVTVSDRYPLPTIDAVFHTLLGKRWFSSLDAIRGYHQQSVKSEDRWKTAFVCHRGLYQYRRVPFGLKNAPSIFQRLMDKLLGHLRWKEAIVYIDDIVVATLTLVEHLRALSTLLSRAEEAGLKFSPSKCTFGIPSLTLLGRKVSGAGVAIWTERAKAVQDLPQPRTLKDLYHALGLFGYYRAFIHKFAEIAEPLTRLTRRWRYDRVNDRYQLIDASGTPTSAEKVQLTWTAEQQESFARLKHIIANPPTLAHPDPSRPYVLYVDASQQAFAAILHQVFAERETTPAVNVLQPPLPPGSISKERWAAWTRADPHFRGIWRSVTAAETLPDAEWVLRDGFLVRRADGRFALPAAALPVLLRAVHDANGHFGFSKTYLALTRHFWRPGLVEAVQAWIRHCGICNQTKLGRRVGELDIDNDAQLPFDAIATDLLLGMPRSRTGKDAVLVIQDLFSRMLLLHPCSSSIDAVGIAAIISDRVLRYGWRPRRLISDSEAKMTGSTMQQLAESLGARVTPSPPHHQQANAVERSIQTVKHVLQALCRDGHAYWDTRAIPAAELALNSTPNITTGYRPFDLVFVAHPDIVHAVFDVSDPQGVGSFPERLAMANARLEDARRATMSARSLQKSRYDARRAPLPTLVEGDSVFVRLPDRPVAGTPTHKLAPRKLGPFPVRRVLSNHRVELELPPDIGVGPEFSIEQLDVVPRSSDPFAAHRSRASDVAEDQPVSGTSTPLGPPPVPTRVRSAPSHLRDFQVGVLEGDVQVPYDTLRGPYFRPKEMEVNGQSVTLVERPVAFLSRLTTISEKRLVAPELELSCLAWAFAAWSHLLEGAEVTIITDHAPMSAMLTSSSSTKYGPTISKCALSFSPICTTFVSNIGKVGLIRTSTVCLDWSFRSRDVAPGRAAFFGGHVLKGFTIHDPFLLSTLPFPS</sequence>
<feature type="domain" description="Integrase catalytic" evidence="12">
    <location>
        <begin position="867"/>
        <end position="1027"/>
    </location>
</feature>
<gene>
    <name evidence="13" type="ORF">A4X09_0g7082</name>
</gene>
<dbReference type="GO" id="GO:0016787">
    <property type="term" value="F:hydrolase activity"/>
    <property type="evidence" value="ECO:0007669"/>
    <property type="project" value="UniProtKB-KW"/>
</dbReference>
<dbReference type="SUPFAM" id="SSF56672">
    <property type="entry name" value="DNA/RNA polymerases"/>
    <property type="match status" value="2"/>
</dbReference>
<evidence type="ECO:0000256" key="1">
    <source>
        <dbReference type="ARBA" id="ARBA00012493"/>
    </source>
</evidence>
<evidence type="ECO:0000256" key="9">
    <source>
        <dbReference type="ARBA" id="ARBA00023268"/>
    </source>
</evidence>
<keyword evidence="4" id="KW-0540">Nuclease</keyword>
<dbReference type="Gene3D" id="3.10.10.10">
    <property type="entry name" value="HIV Type 1 Reverse Transcriptase, subunit A, domain 1"/>
    <property type="match status" value="1"/>
</dbReference>
<dbReference type="InterPro" id="IPR001584">
    <property type="entry name" value="Integrase_cat-core"/>
</dbReference>
<evidence type="ECO:0000256" key="8">
    <source>
        <dbReference type="ARBA" id="ARBA00022918"/>
    </source>
</evidence>
<evidence type="ECO:0000256" key="3">
    <source>
        <dbReference type="ARBA" id="ARBA00022695"/>
    </source>
</evidence>
<evidence type="ECO:0000313" key="13">
    <source>
        <dbReference type="EMBL" id="KAE8264005.1"/>
    </source>
</evidence>
<dbReference type="SUPFAM" id="SSF53098">
    <property type="entry name" value="Ribonuclease H-like"/>
    <property type="match status" value="1"/>
</dbReference>
<proteinExistence type="predicted"/>
<dbReference type="CDD" id="cd01647">
    <property type="entry name" value="RT_LTR"/>
    <property type="match status" value="1"/>
</dbReference>
<feature type="region of interest" description="Disordered" evidence="10">
    <location>
        <begin position="1154"/>
        <end position="1190"/>
    </location>
</feature>
<dbReference type="InterPro" id="IPR041373">
    <property type="entry name" value="RT_RNaseH"/>
</dbReference>
<dbReference type="GO" id="GO:0015074">
    <property type="term" value="P:DNA integration"/>
    <property type="evidence" value="ECO:0007669"/>
    <property type="project" value="InterPro"/>
</dbReference>
<dbReference type="EC" id="2.7.7.49" evidence="1"/>
<keyword evidence="2" id="KW-0808">Transferase</keyword>
<dbReference type="InterPro" id="IPR000477">
    <property type="entry name" value="RT_dom"/>
</dbReference>
<evidence type="ECO:0000256" key="5">
    <source>
        <dbReference type="ARBA" id="ARBA00022759"/>
    </source>
</evidence>
<dbReference type="InterPro" id="IPR021109">
    <property type="entry name" value="Peptidase_aspartic_dom_sf"/>
</dbReference>
<evidence type="ECO:0000313" key="14">
    <source>
        <dbReference type="Proteomes" id="UP000078113"/>
    </source>
</evidence>
<dbReference type="InterPro" id="IPR041588">
    <property type="entry name" value="Integrase_H2C2"/>
</dbReference>
<feature type="domain" description="Reverse transcriptase" evidence="11">
    <location>
        <begin position="415"/>
        <end position="600"/>
    </location>
</feature>
<protein>
    <recommendedName>
        <fullName evidence="1">RNA-directed DNA polymerase</fullName>
        <ecNumber evidence="1">2.7.7.49</ecNumber>
    </recommendedName>
</protein>
<dbReference type="InterPro" id="IPR041577">
    <property type="entry name" value="RT_RNaseH_2"/>
</dbReference>
<dbReference type="InterPro" id="IPR036397">
    <property type="entry name" value="RNaseH_sf"/>
</dbReference>
<dbReference type="CDD" id="cd00303">
    <property type="entry name" value="retropepsin_like"/>
    <property type="match status" value="1"/>
</dbReference>
<dbReference type="Pfam" id="PF00078">
    <property type="entry name" value="RVT_1"/>
    <property type="match status" value="1"/>
</dbReference>
<dbReference type="Gene3D" id="1.10.340.70">
    <property type="match status" value="1"/>
</dbReference>
<reference evidence="13" key="1">
    <citation type="submission" date="2016-04" db="EMBL/GenBank/DDBJ databases">
        <authorList>
            <person name="Nguyen H.D."/>
            <person name="Samba Siva P."/>
            <person name="Cullis J."/>
            <person name="Levesque C.A."/>
            <person name="Hambleton S."/>
        </authorList>
    </citation>
    <scope>NUCLEOTIDE SEQUENCE</scope>
    <source>
        <strain evidence="13">DAOMC 236422</strain>
    </source>
</reference>
<dbReference type="PANTHER" id="PTHR37984">
    <property type="entry name" value="PROTEIN CBG26694"/>
    <property type="match status" value="1"/>
</dbReference>
<evidence type="ECO:0000259" key="12">
    <source>
        <dbReference type="PROSITE" id="PS50994"/>
    </source>
</evidence>
<dbReference type="GO" id="GO:0003964">
    <property type="term" value="F:RNA-directed DNA polymerase activity"/>
    <property type="evidence" value="ECO:0007669"/>
    <property type="project" value="UniProtKB-KW"/>
</dbReference>
<dbReference type="PROSITE" id="PS50878">
    <property type="entry name" value="RT_POL"/>
    <property type="match status" value="1"/>
</dbReference>
<keyword evidence="5" id="KW-0255">Endonuclease</keyword>
<feature type="region of interest" description="Disordered" evidence="10">
    <location>
        <begin position="1"/>
        <end position="23"/>
    </location>
</feature>
<keyword evidence="14" id="KW-1185">Reference proteome</keyword>
<dbReference type="Gene3D" id="3.30.70.270">
    <property type="match status" value="2"/>
</dbReference>
<dbReference type="GO" id="GO:0005634">
    <property type="term" value="C:nucleus"/>
    <property type="evidence" value="ECO:0007669"/>
    <property type="project" value="UniProtKB-ARBA"/>
</dbReference>
<evidence type="ECO:0000256" key="2">
    <source>
        <dbReference type="ARBA" id="ARBA00022679"/>
    </source>
</evidence>
<dbReference type="Pfam" id="PF17917">
    <property type="entry name" value="RT_RNaseH"/>
    <property type="match status" value="1"/>
</dbReference>
<dbReference type="InterPro" id="IPR050951">
    <property type="entry name" value="Retrovirus_Pol_polyprotein"/>
</dbReference>
<dbReference type="Pfam" id="PF17919">
    <property type="entry name" value="RT_RNaseH_2"/>
    <property type="match status" value="1"/>
</dbReference>
<dbReference type="Gene3D" id="2.40.70.10">
    <property type="entry name" value="Acid Proteases"/>
    <property type="match status" value="1"/>
</dbReference>
<dbReference type="EMBL" id="LWDG02000583">
    <property type="protein sequence ID" value="KAE8264005.1"/>
    <property type="molecule type" value="Genomic_DNA"/>
</dbReference>
<dbReference type="InterPro" id="IPR043128">
    <property type="entry name" value="Rev_trsase/Diguanyl_cyclase"/>
</dbReference>
<organism evidence="13 14">
    <name type="scientific">Tilletia walkeri</name>
    <dbReference type="NCBI Taxonomy" id="117179"/>
    <lineage>
        <taxon>Eukaryota</taxon>
        <taxon>Fungi</taxon>
        <taxon>Dikarya</taxon>
        <taxon>Basidiomycota</taxon>
        <taxon>Ustilaginomycotina</taxon>
        <taxon>Exobasidiomycetes</taxon>
        <taxon>Tilletiales</taxon>
        <taxon>Tilletiaceae</taxon>
        <taxon>Tilletia</taxon>
    </lineage>
</organism>
<dbReference type="Pfam" id="PF17921">
    <property type="entry name" value="Integrase_H2C2"/>
    <property type="match status" value="1"/>
</dbReference>
<keyword evidence="7" id="KW-0694">RNA-binding</keyword>
<keyword evidence="9" id="KW-0511">Multifunctional enzyme</keyword>
<reference evidence="13" key="2">
    <citation type="journal article" date="2019" name="IMA Fungus">
        <title>Genome sequencing and comparison of five Tilletia species to identify candidate genes for the detection of regulated species infecting wheat.</title>
        <authorList>
            <person name="Nguyen H.D.T."/>
            <person name="Sultana T."/>
            <person name="Kesanakurti P."/>
            <person name="Hambleton S."/>
        </authorList>
    </citation>
    <scope>NUCLEOTIDE SEQUENCE</scope>
    <source>
        <strain evidence="13">DAOMC 236422</strain>
    </source>
</reference>
<dbReference type="Proteomes" id="UP000078113">
    <property type="component" value="Unassembled WGS sequence"/>
</dbReference>
<dbReference type="PANTHER" id="PTHR37984:SF5">
    <property type="entry name" value="PROTEIN NYNRIN-LIKE"/>
    <property type="match status" value="1"/>
</dbReference>
<accession>A0A8X7N3W3</accession>
<dbReference type="InterPro" id="IPR012337">
    <property type="entry name" value="RNaseH-like_sf"/>
</dbReference>
<evidence type="ECO:0000256" key="7">
    <source>
        <dbReference type="ARBA" id="ARBA00022884"/>
    </source>
</evidence>